<comment type="subcellular location">
    <subcellularLocation>
        <location evidence="3">Cytoplasm</location>
    </subcellularLocation>
    <subcellularLocation>
        <location evidence="2">Nucleus</location>
    </subcellularLocation>
</comment>
<evidence type="ECO:0000256" key="4">
    <source>
        <dbReference type="ARBA" id="ARBA00008372"/>
    </source>
</evidence>
<keyword evidence="12" id="KW-0805">Transcription regulation</keyword>
<dbReference type="RefSeq" id="XP_001308116.1">
    <property type="nucleotide sequence ID" value="XM_001308115.1"/>
</dbReference>
<dbReference type="eggNOG" id="KOG0304">
    <property type="taxonomic scope" value="Eukaryota"/>
</dbReference>
<dbReference type="GO" id="GO:0046872">
    <property type="term" value="F:metal ion binding"/>
    <property type="evidence" value="ECO:0007669"/>
    <property type="project" value="UniProtKB-KW"/>
</dbReference>
<evidence type="ECO:0000256" key="5">
    <source>
        <dbReference type="ARBA" id="ARBA00012161"/>
    </source>
</evidence>
<accession>A2FIT3</accession>
<dbReference type="InterPro" id="IPR036397">
    <property type="entry name" value="RNaseH_sf"/>
</dbReference>
<evidence type="ECO:0000256" key="1">
    <source>
        <dbReference type="ARBA" id="ARBA00001663"/>
    </source>
</evidence>
<comment type="catalytic activity">
    <reaction evidence="1">
        <text>Exonucleolytic cleavage of poly(A) to 5'-AMP.</text>
        <dbReference type="EC" id="3.1.13.4"/>
    </reaction>
</comment>
<dbReference type="EC" id="3.1.13.4" evidence="5"/>
<evidence type="ECO:0000313" key="15">
    <source>
        <dbReference type="EMBL" id="EAX95186.1"/>
    </source>
</evidence>
<dbReference type="EMBL" id="DS113819">
    <property type="protein sequence ID" value="EAX95186.1"/>
    <property type="molecule type" value="Genomic_DNA"/>
</dbReference>
<evidence type="ECO:0000256" key="7">
    <source>
        <dbReference type="ARBA" id="ARBA00022722"/>
    </source>
</evidence>
<keyword evidence="9" id="KW-0378">Hydrolase</keyword>
<dbReference type="Gene3D" id="3.30.420.10">
    <property type="entry name" value="Ribonuclease H-like superfamily/Ribonuclease H"/>
    <property type="match status" value="1"/>
</dbReference>
<evidence type="ECO:0000256" key="3">
    <source>
        <dbReference type="ARBA" id="ARBA00004496"/>
    </source>
</evidence>
<evidence type="ECO:0000256" key="10">
    <source>
        <dbReference type="ARBA" id="ARBA00022839"/>
    </source>
</evidence>
<evidence type="ECO:0000256" key="8">
    <source>
        <dbReference type="ARBA" id="ARBA00022723"/>
    </source>
</evidence>
<dbReference type="GO" id="GO:0030015">
    <property type="term" value="C:CCR4-NOT core complex"/>
    <property type="evidence" value="ECO:0000318"/>
    <property type="project" value="GO_Central"/>
</dbReference>
<keyword evidence="14" id="KW-0539">Nucleus</keyword>
<keyword evidence="13" id="KW-0804">Transcription</keyword>
<dbReference type="InterPro" id="IPR006941">
    <property type="entry name" value="RNase_CAF1"/>
</dbReference>
<comment type="similarity">
    <text evidence="4">Belongs to the CAF1 family.</text>
</comment>
<keyword evidence="16" id="KW-1185">Reference proteome</keyword>
<dbReference type="SMR" id="A2FIT3"/>
<dbReference type="OMA" id="HIREVWS"/>
<dbReference type="STRING" id="5722.A2FIT3"/>
<gene>
    <name evidence="15" type="ORF">TVAG_032530</name>
</gene>
<dbReference type="Pfam" id="PF04857">
    <property type="entry name" value="CAF1"/>
    <property type="match status" value="2"/>
</dbReference>
<dbReference type="Proteomes" id="UP000001542">
    <property type="component" value="Unassembled WGS sequence"/>
</dbReference>
<keyword evidence="10" id="KW-0269">Exonuclease</keyword>
<evidence type="ECO:0000256" key="2">
    <source>
        <dbReference type="ARBA" id="ARBA00004123"/>
    </source>
</evidence>
<dbReference type="GO" id="GO:0003723">
    <property type="term" value="F:RNA binding"/>
    <property type="evidence" value="ECO:0007669"/>
    <property type="project" value="UniProtKB-KW"/>
</dbReference>
<dbReference type="KEGG" id="tva:4752930"/>
<proteinExistence type="inferred from homology"/>
<dbReference type="VEuPathDB" id="TrichDB:TVAGG3_0487890"/>
<dbReference type="AlphaFoldDB" id="A2FIT3"/>
<keyword evidence="6" id="KW-0963">Cytoplasm</keyword>
<dbReference type="PANTHER" id="PTHR10797">
    <property type="entry name" value="CCR4-NOT TRANSCRIPTION COMPLEX SUBUNIT"/>
    <property type="match status" value="1"/>
</dbReference>
<evidence type="ECO:0000256" key="12">
    <source>
        <dbReference type="ARBA" id="ARBA00023015"/>
    </source>
</evidence>
<dbReference type="VEuPathDB" id="TrichDB:TVAG_032530"/>
<keyword evidence="7" id="KW-0540">Nuclease</keyword>
<dbReference type="InterPro" id="IPR039637">
    <property type="entry name" value="CNOT7/CNOT8/Pop2"/>
</dbReference>
<sequence>MKAGDDVMDVWANNLEEEMLKISKLVETYKFVGMDTEFSGFIVKTFNNTPDDVKYHAEQTNVNLLKLIQIGITLGDEKGNRPSPYCTWQFNFKFNVNSDLQAAESINLLRQSGIDFDKFYKDGIDIYDFVPMFYSSGLVMNDKINWITFQCGYDIAYLVKLVSASPLPKSDTEFAKIVKQYFPNYYDLRYIMGTITDQVGSLQEVARDLNVHRYGPVHQAGSDSYVTLLSYYKVIEQHFDGNLTLEKFRNKGQ</sequence>
<evidence type="ECO:0000256" key="6">
    <source>
        <dbReference type="ARBA" id="ARBA00022490"/>
    </source>
</evidence>
<name>A2FIT3_TRIV3</name>
<keyword evidence="8" id="KW-0479">Metal-binding</keyword>
<evidence type="ECO:0000256" key="11">
    <source>
        <dbReference type="ARBA" id="ARBA00022884"/>
    </source>
</evidence>
<organism evidence="15 16">
    <name type="scientific">Trichomonas vaginalis (strain ATCC PRA-98 / G3)</name>
    <dbReference type="NCBI Taxonomy" id="412133"/>
    <lineage>
        <taxon>Eukaryota</taxon>
        <taxon>Metamonada</taxon>
        <taxon>Parabasalia</taxon>
        <taxon>Trichomonadida</taxon>
        <taxon>Trichomonadidae</taxon>
        <taxon>Trichomonas</taxon>
    </lineage>
</organism>
<dbReference type="InterPro" id="IPR012337">
    <property type="entry name" value="RNaseH-like_sf"/>
</dbReference>
<dbReference type="FunFam" id="3.30.420.10:FF:000048">
    <property type="entry name" value="CCR4-associated factor 1, putative"/>
    <property type="match status" value="1"/>
</dbReference>
<keyword evidence="11" id="KW-0694">RNA-binding</keyword>
<dbReference type="GO" id="GO:0000932">
    <property type="term" value="C:P-body"/>
    <property type="evidence" value="ECO:0000318"/>
    <property type="project" value="GO_Central"/>
</dbReference>
<reference evidence="15" key="1">
    <citation type="submission" date="2006-10" db="EMBL/GenBank/DDBJ databases">
        <authorList>
            <person name="Amadeo P."/>
            <person name="Zhao Q."/>
            <person name="Wortman J."/>
            <person name="Fraser-Liggett C."/>
            <person name="Carlton J."/>
        </authorList>
    </citation>
    <scope>NUCLEOTIDE SEQUENCE</scope>
    <source>
        <strain evidence="15">G3</strain>
    </source>
</reference>
<dbReference type="GO" id="GO:0000288">
    <property type="term" value="P:nuclear-transcribed mRNA catabolic process, deadenylation-dependent decay"/>
    <property type="evidence" value="ECO:0000318"/>
    <property type="project" value="GO_Central"/>
</dbReference>
<dbReference type="GO" id="GO:0004535">
    <property type="term" value="F:poly(A)-specific ribonuclease activity"/>
    <property type="evidence" value="ECO:0000318"/>
    <property type="project" value="GO_Central"/>
</dbReference>
<evidence type="ECO:0000256" key="9">
    <source>
        <dbReference type="ARBA" id="ARBA00022801"/>
    </source>
</evidence>
<evidence type="ECO:0000313" key="16">
    <source>
        <dbReference type="Proteomes" id="UP000001542"/>
    </source>
</evidence>
<dbReference type="GO" id="GO:0005634">
    <property type="term" value="C:nucleus"/>
    <property type="evidence" value="ECO:0007669"/>
    <property type="project" value="UniProtKB-SubCell"/>
</dbReference>
<dbReference type="SUPFAM" id="SSF53098">
    <property type="entry name" value="Ribonuclease H-like"/>
    <property type="match status" value="1"/>
</dbReference>
<evidence type="ECO:0000256" key="14">
    <source>
        <dbReference type="ARBA" id="ARBA00023242"/>
    </source>
</evidence>
<reference evidence="15" key="2">
    <citation type="journal article" date="2007" name="Science">
        <title>Draft genome sequence of the sexually transmitted pathogen Trichomonas vaginalis.</title>
        <authorList>
            <person name="Carlton J.M."/>
            <person name="Hirt R.P."/>
            <person name="Silva J.C."/>
            <person name="Delcher A.L."/>
            <person name="Schatz M."/>
            <person name="Zhao Q."/>
            <person name="Wortman J.R."/>
            <person name="Bidwell S.L."/>
            <person name="Alsmark U.C.M."/>
            <person name="Besteiro S."/>
            <person name="Sicheritz-Ponten T."/>
            <person name="Noel C.J."/>
            <person name="Dacks J.B."/>
            <person name="Foster P.G."/>
            <person name="Simillion C."/>
            <person name="Van de Peer Y."/>
            <person name="Miranda-Saavedra D."/>
            <person name="Barton G.J."/>
            <person name="Westrop G.D."/>
            <person name="Mueller S."/>
            <person name="Dessi D."/>
            <person name="Fiori P.L."/>
            <person name="Ren Q."/>
            <person name="Paulsen I."/>
            <person name="Zhang H."/>
            <person name="Bastida-Corcuera F.D."/>
            <person name="Simoes-Barbosa A."/>
            <person name="Brown M.T."/>
            <person name="Hayes R.D."/>
            <person name="Mukherjee M."/>
            <person name="Okumura C.Y."/>
            <person name="Schneider R."/>
            <person name="Smith A.J."/>
            <person name="Vanacova S."/>
            <person name="Villalvazo M."/>
            <person name="Haas B.J."/>
            <person name="Pertea M."/>
            <person name="Feldblyum T.V."/>
            <person name="Utterback T.R."/>
            <person name="Shu C.L."/>
            <person name="Osoegawa K."/>
            <person name="de Jong P.J."/>
            <person name="Hrdy I."/>
            <person name="Horvathova L."/>
            <person name="Zubacova Z."/>
            <person name="Dolezal P."/>
            <person name="Malik S.B."/>
            <person name="Logsdon J.M. Jr."/>
            <person name="Henze K."/>
            <person name="Gupta A."/>
            <person name="Wang C.C."/>
            <person name="Dunne R.L."/>
            <person name="Upcroft J.A."/>
            <person name="Upcroft P."/>
            <person name="White O."/>
            <person name="Salzberg S.L."/>
            <person name="Tang P."/>
            <person name="Chiu C.-H."/>
            <person name="Lee Y.-S."/>
            <person name="Embley T.M."/>
            <person name="Coombs G.H."/>
            <person name="Mottram J.C."/>
            <person name="Tachezy J."/>
            <person name="Fraser-Liggett C.M."/>
            <person name="Johnson P.J."/>
        </authorList>
    </citation>
    <scope>NUCLEOTIDE SEQUENCE [LARGE SCALE GENOMIC DNA]</scope>
    <source>
        <strain evidence="15">G3</strain>
    </source>
</reference>
<dbReference type="OrthoDB" id="1164111at2759"/>
<dbReference type="InParanoid" id="A2FIT3"/>
<evidence type="ECO:0000256" key="13">
    <source>
        <dbReference type="ARBA" id="ARBA00023163"/>
    </source>
</evidence>
<protein>
    <recommendedName>
        <fullName evidence="5">poly(A)-specific ribonuclease</fullName>
        <ecNumber evidence="5">3.1.13.4</ecNumber>
    </recommendedName>
</protein>